<accession>A0AAV7Q1B1</accession>
<name>A0AAV7Q1B1_PLEWA</name>
<proteinExistence type="predicted"/>
<reference evidence="1" key="1">
    <citation type="journal article" date="2022" name="bioRxiv">
        <title>Sequencing and chromosome-scale assembly of the giantPleurodeles waltlgenome.</title>
        <authorList>
            <person name="Brown T."/>
            <person name="Elewa A."/>
            <person name="Iarovenko S."/>
            <person name="Subramanian E."/>
            <person name="Araus A.J."/>
            <person name="Petzold A."/>
            <person name="Susuki M."/>
            <person name="Suzuki K.-i.T."/>
            <person name="Hayashi T."/>
            <person name="Toyoda A."/>
            <person name="Oliveira C."/>
            <person name="Osipova E."/>
            <person name="Leigh N.D."/>
            <person name="Simon A."/>
            <person name="Yun M.H."/>
        </authorList>
    </citation>
    <scope>NUCLEOTIDE SEQUENCE</scope>
    <source>
        <strain evidence="1">20211129_DDA</strain>
        <tissue evidence="1">Liver</tissue>
    </source>
</reference>
<keyword evidence="2" id="KW-1185">Reference proteome</keyword>
<evidence type="ECO:0000313" key="1">
    <source>
        <dbReference type="EMBL" id="KAJ1134337.1"/>
    </source>
</evidence>
<dbReference type="Proteomes" id="UP001066276">
    <property type="component" value="Chromosome 6"/>
</dbReference>
<comment type="caution">
    <text evidence="1">The sequence shown here is derived from an EMBL/GenBank/DDBJ whole genome shotgun (WGS) entry which is preliminary data.</text>
</comment>
<dbReference type="AlphaFoldDB" id="A0AAV7Q1B1"/>
<protein>
    <submittedName>
        <fullName evidence="1">Uncharacterized protein</fullName>
    </submittedName>
</protein>
<dbReference type="EMBL" id="JANPWB010000010">
    <property type="protein sequence ID" value="KAJ1134337.1"/>
    <property type="molecule type" value="Genomic_DNA"/>
</dbReference>
<organism evidence="1 2">
    <name type="scientific">Pleurodeles waltl</name>
    <name type="common">Iberian ribbed newt</name>
    <dbReference type="NCBI Taxonomy" id="8319"/>
    <lineage>
        <taxon>Eukaryota</taxon>
        <taxon>Metazoa</taxon>
        <taxon>Chordata</taxon>
        <taxon>Craniata</taxon>
        <taxon>Vertebrata</taxon>
        <taxon>Euteleostomi</taxon>
        <taxon>Amphibia</taxon>
        <taxon>Batrachia</taxon>
        <taxon>Caudata</taxon>
        <taxon>Salamandroidea</taxon>
        <taxon>Salamandridae</taxon>
        <taxon>Pleurodelinae</taxon>
        <taxon>Pleurodeles</taxon>
    </lineage>
</organism>
<sequence length="121" mass="13138">MLGSPPGYSAPQDEDVRLDGCLSGASPTCALEASGRGSHLSGGPRYARLVTRLQRSSGRGSWVGRMPFWGQPDMRTRGFWKGPSPIGRAPICSTRRPVTSLLRTRMLGWMDAFLGPARHVL</sequence>
<gene>
    <name evidence="1" type="ORF">NDU88_000789</name>
</gene>
<evidence type="ECO:0000313" key="2">
    <source>
        <dbReference type="Proteomes" id="UP001066276"/>
    </source>
</evidence>